<dbReference type="EMBL" id="CP051680">
    <property type="protein sequence ID" value="QJD83975.1"/>
    <property type="molecule type" value="Genomic_DNA"/>
</dbReference>
<gene>
    <name evidence="4" type="ORF">HH215_12810</name>
</gene>
<dbReference type="InterPro" id="IPR000421">
    <property type="entry name" value="FA58C"/>
</dbReference>
<dbReference type="InterPro" id="IPR050964">
    <property type="entry name" value="Striated_Muscle_Regulatory"/>
</dbReference>
<organism evidence="4 5">
    <name type="scientific">Cohnella herbarum</name>
    <dbReference type="NCBI Taxonomy" id="2728023"/>
    <lineage>
        <taxon>Bacteria</taxon>
        <taxon>Bacillati</taxon>
        <taxon>Bacillota</taxon>
        <taxon>Bacilli</taxon>
        <taxon>Bacillales</taxon>
        <taxon>Paenibacillaceae</taxon>
        <taxon>Cohnella</taxon>
    </lineage>
</organism>
<dbReference type="InterPro" id="IPR017853">
    <property type="entry name" value="GH"/>
</dbReference>
<dbReference type="KEGG" id="cheb:HH215_12810"/>
<proteinExistence type="predicted"/>
<feature type="domain" description="F5/8 type C" evidence="2">
    <location>
        <begin position="32"/>
        <end position="175"/>
    </location>
</feature>
<dbReference type="InterPro" id="IPR013783">
    <property type="entry name" value="Ig-like_fold"/>
</dbReference>
<feature type="domain" description="Fibronectin type-III" evidence="3">
    <location>
        <begin position="441"/>
        <end position="548"/>
    </location>
</feature>
<evidence type="ECO:0000259" key="2">
    <source>
        <dbReference type="PROSITE" id="PS50022"/>
    </source>
</evidence>
<dbReference type="SUPFAM" id="SSF51445">
    <property type="entry name" value="(Trans)glycosidases"/>
    <property type="match status" value="1"/>
</dbReference>
<feature type="domain" description="Fibronectin type-III" evidence="3">
    <location>
        <begin position="178"/>
        <end position="287"/>
    </location>
</feature>
<dbReference type="PROSITE" id="PS50022">
    <property type="entry name" value="FA58C_3"/>
    <property type="match status" value="1"/>
</dbReference>
<accession>A0A7Z2ZLL9</accession>
<dbReference type="SMART" id="SM00060">
    <property type="entry name" value="FN3"/>
    <property type="match status" value="2"/>
</dbReference>
<dbReference type="PANTHER" id="PTHR13817:SF73">
    <property type="entry name" value="FIBRONECTIN TYPE-III DOMAIN-CONTAINING PROTEIN"/>
    <property type="match status" value="1"/>
</dbReference>
<evidence type="ECO:0000313" key="5">
    <source>
        <dbReference type="Proteomes" id="UP000502248"/>
    </source>
</evidence>
<keyword evidence="5" id="KW-1185">Reference proteome</keyword>
<evidence type="ECO:0000256" key="1">
    <source>
        <dbReference type="ARBA" id="ARBA00022737"/>
    </source>
</evidence>
<evidence type="ECO:0000313" key="4">
    <source>
        <dbReference type="EMBL" id="QJD83975.1"/>
    </source>
</evidence>
<dbReference type="InterPro" id="IPR003961">
    <property type="entry name" value="FN3_dom"/>
</dbReference>
<dbReference type="Pfam" id="PF00041">
    <property type="entry name" value="fn3"/>
    <property type="match status" value="2"/>
</dbReference>
<dbReference type="CDD" id="cd00063">
    <property type="entry name" value="FN3"/>
    <property type="match status" value="2"/>
</dbReference>
<dbReference type="SUPFAM" id="SSF49785">
    <property type="entry name" value="Galactose-binding domain-like"/>
    <property type="match status" value="2"/>
</dbReference>
<keyword evidence="1" id="KW-0677">Repeat</keyword>
<reference evidence="4 5" key="1">
    <citation type="submission" date="2020-04" db="EMBL/GenBank/DDBJ databases">
        <title>Genome sequencing of novel species.</title>
        <authorList>
            <person name="Heo J."/>
            <person name="Kim S.-J."/>
            <person name="Kim J.-S."/>
            <person name="Hong S.-B."/>
            <person name="Kwon S.-W."/>
        </authorList>
    </citation>
    <scope>NUCLEOTIDE SEQUENCE [LARGE SCALE GENOMIC DNA]</scope>
    <source>
        <strain evidence="4 5">MFER-1</strain>
    </source>
</reference>
<dbReference type="PROSITE" id="PS50853">
    <property type="entry name" value="FN3"/>
    <property type="match status" value="2"/>
</dbReference>
<dbReference type="InterPro" id="IPR008979">
    <property type="entry name" value="Galactose-bd-like_sf"/>
</dbReference>
<dbReference type="Gene3D" id="2.60.120.260">
    <property type="entry name" value="Galactose-binding domain-like"/>
    <property type="match status" value="2"/>
</dbReference>
<dbReference type="RefSeq" id="WP_169280261.1">
    <property type="nucleotide sequence ID" value="NZ_CP051680.1"/>
</dbReference>
<dbReference type="AlphaFoldDB" id="A0A7Z2ZLL9"/>
<protein>
    <submittedName>
        <fullName evidence="4">Fibronectin type III domain-containing protein</fullName>
    </submittedName>
</protein>
<dbReference type="SUPFAM" id="SSF49265">
    <property type="entry name" value="Fibronectin type III"/>
    <property type="match status" value="2"/>
</dbReference>
<dbReference type="InterPro" id="IPR036116">
    <property type="entry name" value="FN3_sf"/>
</dbReference>
<dbReference type="PANTHER" id="PTHR13817">
    <property type="entry name" value="TITIN"/>
    <property type="match status" value="1"/>
</dbReference>
<dbReference type="Gene3D" id="2.60.40.10">
    <property type="entry name" value="Immunoglobulins"/>
    <property type="match status" value="2"/>
</dbReference>
<evidence type="ECO:0000259" key="3">
    <source>
        <dbReference type="PROSITE" id="PS50853"/>
    </source>
</evidence>
<dbReference type="Gene3D" id="3.20.20.80">
    <property type="entry name" value="Glycosidases"/>
    <property type="match status" value="1"/>
</dbReference>
<sequence>MKRAISAFMIVCLSFIAVFGSMFVTNGGTAYAAETKIALTASMVVNESGLGDATLLVDEQTLAGDPANGSGGAPTTNWQAGWNASLYPAYAYVDLGQNYNLTSIYLRDTHDIANITISAGSPGNWTALFTDPLSGWMTWNAHPVNVTTRYVRVALSAANTNMTELVLYGTPATGDATAPSAISDLAATSSTSNSVALTWTAPGDDGNAGTATSYDVRYSPNTITSANWASATPVGGEPAPAVAGTSQSMTVTGLSSGTTYYFAMTASDEASNVSALSNVASRATAAAPASGKIVLTTSMVVNESGLGDATLLVDEQALAGDPAGGTGGAPTTNWQAGWNESLYPAYAYIDLGQNYELSAVYLRDTHGIANITVSSGSPGSWNALFTDPLTGWMTWNAHPVSVTTRYVRVALSASNVNMTEIVLYGTATGTGGGGDTTAPSAISNLAAPSSSSNSVTLTWTSPGDDGNVGTAASYDIRYSLSNITAGNWASATQVSGEPAPAASGTSQTMTVPGLSPSTTYFFAIKASDEASNVSAISNVVSKATTAAPSGTKIALTASMILNESTSGDATRLVDEQSLSGDPKAGAGGSPVNGWDPGSNSIYFPASAVIDLGADYNLTDVYLYDGAGGGAFYVSGGTPFSWTPLFTDNLSQQNKWSGHSVNITTRYVQVTFPGCCRQMHEIVLYGTIQGTPETPPSPNPPSLPTMDQLIGINAFIDDPKDKMLAAGFVREYHNWFWDEGDAWDFTNHTTVYPGYPNNANKFNPSYAGGGGWNFDAYYQTLKAAGQTVSPAIQGSVDWLSNGFGNKPISTGESALAPSSYAEHADHMFQFAARYGSTAVADNKLKLAAGQPRSTGLNTLKYFENWNEQDAWWSGRASYFNPYEYAAMASADYDGHQGAMGNTFGVKNADPNAKLVMGGLAKPDLEYIRALKFWADWNRGGSVPFDVINVHIYSNDSVNGSAETVGISPEASSFKEKLQQFVDYRNRYMPDKEMWITEFGFDTHPASVQRAPAIGATSQFEVQAQWLVRSYLAAAAAGVDKAAMYMLRDVDPNSTTKYDNSGLISSQNTGGVPKISWYYVYTLKNRLTGMKYSGEQASGNANVKIYKFKSATGGNGGYVIWSPTSNNTTVNNYQLSLAGSPSSATLVTMANGDTDGVPSALTISGGKVTVNVSERPIFVLVDNIE</sequence>
<dbReference type="Proteomes" id="UP000502248">
    <property type="component" value="Chromosome"/>
</dbReference>
<name>A0A7Z2ZLL9_9BACL</name>